<dbReference type="Proteomes" id="UP001595756">
    <property type="component" value="Unassembled WGS sequence"/>
</dbReference>
<dbReference type="PANTHER" id="PTHR33376">
    <property type="match status" value="1"/>
</dbReference>
<sequence>MMNTHPRMCCALRAPVFAAALILGVLAPFAGSHAQEMPATKLRVIGGYSTLVQTQQVEKPFWLEEIPADSGGRITAEYANYDVMGLQEQQLLRLTASGVADFASTDIVKVAGDEPAFEGCDLTGISPDIETAHKACNAWAPEVSRIMEEKFNTKLLGLAPNPGLIFWCVPEVRGLQDIQGKKVRVNSRTMADMVIALGGSPVTTPFGEVVPSLQRGVFDCAITGSLAGNTAGWGEVTKYLLAVPVNWSIYYQSVNLKAWNKFDPAVRDYLTRKFASLDERLWAIGEKANQEGIDCNTGKDPCTLGRKESMTLVPPSDADKARIKQVAQEVVLPQWAKRCGKECASRWNETVGKVVDMQIDLSTL</sequence>
<proteinExistence type="predicted"/>
<gene>
    <name evidence="3" type="ORF">ACFO0J_00655</name>
</gene>
<name>A0ABV8RTQ2_9BURK</name>
<dbReference type="InterPro" id="IPR038404">
    <property type="entry name" value="TRAP_DctP_sf"/>
</dbReference>
<dbReference type="CDD" id="cd13602">
    <property type="entry name" value="PBP2_TRAP_BpDctp6_7"/>
    <property type="match status" value="1"/>
</dbReference>
<evidence type="ECO:0000313" key="4">
    <source>
        <dbReference type="Proteomes" id="UP001595756"/>
    </source>
</evidence>
<protein>
    <submittedName>
        <fullName evidence="3">TRAP transporter substrate-binding protein</fullName>
    </submittedName>
</protein>
<evidence type="ECO:0000256" key="2">
    <source>
        <dbReference type="SAM" id="SignalP"/>
    </source>
</evidence>
<keyword evidence="1 2" id="KW-0732">Signal</keyword>
<dbReference type="EMBL" id="JBHSDY010000001">
    <property type="protein sequence ID" value="MFC4296548.1"/>
    <property type="molecule type" value="Genomic_DNA"/>
</dbReference>
<evidence type="ECO:0000313" key="3">
    <source>
        <dbReference type="EMBL" id="MFC4296548.1"/>
    </source>
</evidence>
<dbReference type="NCBIfam" id="NF037995">
    <property type="entry name" value="TRAP_S1"/>
    <property type="match status" value="1"/>
</dbReference>
<dbReference type="InterPro" id="IPR018389">
    <property type="entry name" value="DctP_fam"/>
</dbReference>
<feature type="signal peptide" evidence="2">
    <location>
        <begin position="1"/>
        <end position="34"/>
    </location>
</feature>
<dbReference type="Gene3D" id="3.40.190.170">
    <property type="entry name" value="Bacterial extracellular solute-binding protein, family 7"/>
    <property type="match status" value="1"/>
</dbReference>
<accession>A0ABV8RTQ2</accession>
<organism evidence="3 4">
    <name type="scientific">Castellaniella hirudinis</name>
    <dbReference type="NCBI Taxonomy" id="1144617"/>
    <lineage>
        <taxon>Bacteria</taxon>
        <taxon>Pseudomonadati</taxon>
        <taxon>Pseudomonadota</taxon>
        <taxon>Betaproteobacteria</taxon>
        <taxon>Burkholderiales</taxon>
        <taxon>Alcaligenaceae</taxon>
        <taxon>Castellaniella</taxon>
    </lineage>
</organism>
<dbReference type="PANTHER" id="PTHR33376:SF4">
    <property type="entry name" value="SIALIC ACID-BINDING PERIPLASMIC PROTEIN SIAP"/>
    <property type="match status" value="1"/>
</dbReference>
<dbReference type="Pfam" id="PF03480">
    <property type="entry name" value="DctP"/>
    <property type="match status" value="1"/>
</dbReference>
<keyword evidence="4" id="KW-1185">Reference proteome</keyword>
<feature type="chain" id="PRO_5045731065" evidence="2">
    <location>
        <begin position="35"/>
        <end position="364"/>
    </location>
</feature>
<evidence type="ECO:0000256" key="1">
    <source>
        <dbReference type="ARBA" id="ARBA00022729"/>
    </source>
</evidence>
<comment type="caution">
    <text evidence="3">The sequence shown here is derived from an EMBL/GenBank/DDBJ whole genome shotgun (WGS) entry which is preliminary data.</text>
</comment>
<dbReference type="RefSeq" id="WP_376811134.1">
    <property type="nucleotide sequence ID" value="NZ_JBHSDY010000001.1"/>
</dbReference>
<reference evidence="4" key="1">
    <citation type="journal article" date="2019" name="Int. J. Syst. Evol. Microbiol.">
        <title>The Global Catalogue of Microorganisms (GCM) 10K type strain sequencing project: providing services to taxonomists for standard genome sequencing and annotation.</title>
        <authorList>
            <consortium name="The Broad Institute Genomics Platform"/>
            <consortium name="The Broad Institute Genome Sequencing Center for Infectious Disease"/>
            <person name="Wu L."/>
            <person name="Ma J."/>
        </authorList>
    </citation>
    <scope>NUCLEOTIDE SEQUENCE [LARGE SCALE GENOMIC DNA]</scope>
    <source>
        <strain evidence="4">CGMCC 1.19029</strain>
    </source>
</reference>